<sequence length="47" mass="4913">MTDEAKKGPTWGYKAGPDGEPVGEIFPDGKLPKGWVDSPANLKGAKA</sequence>
<name>A0AAC9Z980_9RHOB</name>
<protein>
    <submittedName>
        <fullName evidence="2">Uncharacterized protein</fullName>
    </submittedName>
</protein>
<proteinExistence type="predicted"/>
<evidence type="ECO:0000313" key="2">
    <source>
        <dbReference type="EMBL" id="ATF06316.1"/>
    </source>
</evidence>
<dbReference type="AlphaFoldDB" id="A0AAC9Z980"/>
<reference evidence="2 3" key="1">
    <citation type="journal article" date="2017" name="Front. Microbiol.">
        <title>Phaeobacter piscinae sp. nov., a species of the Roseobacter group and potential aquaculture probiont.</title>
        <authorList>
            <person name="Sonnenschein E.C."/>
            <person name="Phippen C.B.W."/>
            <person name="Nielsen K.F."/>
            <person name="Mateiu R.V."/>
            <person name="Melchiorsen J."/>
            <person name="Gram L."/>
            <person name="Overmann J."/>
            <person name="Freese H.M."/>
        </authorList>
    </citation>
    <scope>NUCLEOTIDE SEQUENCE [LARGE SCALE GENOMIC DNA]</scope>
    <source>
        <strain evidence="2 3">P63</strain>
    </source>
</reference>
<feature type="region of interest" description="Disordered" evidence="1">
    <location>
        <begin position="1"/>
        <end position="47"/>
    </location>
</feature>
<dbReference type="Proteomes" id="UP000217545">
    <property type="component" value="Chromosome"/>
</dbReference>
<evidence type="ECO:0000313" key="3">
    <source>
        <dbReference type="Proteomes" id="UP000217545"/>
    </source>
</evidence>
<accession>A0AAC9Z980</accession>
<evidence type="ECO:0000256" key="1">
    <source>
        <dbReference type="SAM" id="MobiDB-lite"/>
    </source>
</evidence>
<gene>
    <name evidence="2" type="ORF">PhaeoP63_02250</name>
</gene>
<organism evidence="2 3">
    <name type="scientific">Phaeobacter gallaeciensis</name>
    <dbReference type="NCBI Taxonomy" id="60890"/>
    <lineage>
        <taxon>Bacteria</taxon>
        <taxon>Pseudomonadati</taxon>
        <taxon>Pseudomonadota</taxon>
        <taxon>Alphaproteobacteria</taxon>
        <taxon>Rhodobacterales</taxon>
        <taxon>Roseobacteraceae</taxon>
        <taxon>Phaeobacter</taxon>
    </lineage>
</organism>
<dbReference type="EMBL" id="CP010784">
    <property type="protein sequence ID" value="ATF06316.1"/>
    <property type="molecule type" value="Genomic_DNA"/>
</dbReference>
<dbReference type="RefSeq" id="WP_024097660.1">
    <property type="nucleotide sequence ID" value="NZ_CP010588.1"/>
</dbReference>
<dbReference type="GeneID" id="31846643"/>